<protein>
    <recommendedName>
        <fullName evidence="6">DUF11 domain-containing protein</fullName>
    </recommendedName>
</protein>
<accession>A0ABU0EJE4</accession>
<dbReference type="Pfam" id="PF01345">
    <property type="entry name" value="DUF11"/>
    <property type="match status" value="1"/>
</dbReference>
<feature type="domain" description="DUF11" evidence="1">
    <location>
        <begin position="500"/>
        <end position="609"/>
    </location>
</feature>
<keyword evidence="5" id="KW-1185">Reference proteome</keyword>
<evidence type="ECO:0000259" key="2">
    <source>
        <dbReference type="Pfam" id="PF18651"/>
    </source>
</evidence>
<dbReference type="InterPro" id="IPR013783">
    <property type="entry name" value="Ig-like_fold"/>
</dbReference>
<organism evidence="4 5">
    <name type="scientific">Cellulomonas humilata</name>
    <dbReference type="NCBI Taxonomy" id="144055"/>
    <lineage>
        <taxon>Bacteria</taxon>
        <taxon>Bacillati</taxon>
        <taxon>Actinomycetota</taxon>
        <taxon>Actinomycetes</taxon>
        <taxon>Micrococcales</taxon>
        <taxon>Cellulomonadaceae</taxon>
        <taxon>Cellulomonas</taxon>
    </lineage>
</organism>
<evidence type="ECO:0000313" key="5">
    <source>
        <dbReference type="Proteomes" id="UP001239626"/>
    </source>
</evidence>
<reference evidence="4 5" key="1">
    <citation type="submission" date="2023-07" db="EMBL/GenBank/DDBJ databases">
        <title>Sorghum-associated microbial communities from plants grown in Nebraska, USA.</title>
        <authorList>
            <person name="Schachtman D."/>
        </authorList>
    </citation>
    <scope>NUCLEOTIDE SEQUENCE [LARGE SCALE GENOMIC DNA]</scope>
    <source>
        <strain evidence="4 5">BE332</strain>
    </source>
</reference>
<dbReference type="Pfam" id="PF20009">
    <property type="entry name" value="GEVED"/>
    <property type="match status" value="1"/>
</dbReference>
<dbReference type="InterPro" id="IPR045474">
    <property type="entry name" value="GEVED"/>
</dbReference>
<feature type="domain" description="Surface adhesin CshA non-repetitive" evidence="2">
    <location>
        <begin position="75"/>
        <end position="291"/>
    </location>
</feature>
<feature type="domain" description="GEVED" evidence="3">
    <location>
        <begin position="414"/>
        <end position="493"/>
    </location>
</feature>
<sequence length="750" mass="75510">MATAWAWSWVQFRSTRGLAVRTRWLWTVVAVLGLAAASVVALPATPAQSAVGDFGTDSGSGSAVVANAGTGRYKDRISWVSWGAPGTALAAKTVRTWQQVGPTTRLEVTCSLSAITGSVLAYRPGNWAPDGLTRLYRTTDTPNNLAIGLGLGNDGGTAGFTVACPTAQLATYADSSFTGSPTTTTAVTLGGLVVADAEATNNNGEYVRVTPSNGAGTTWRMIDAYGGTCGTTYNAQAYTQGGTVNQLRLTSSGECTSPDYSATAVAFAQGASSLTVSMVGSGLAAVAIGYVLGVDYGDAPAGYGVAGSVVQPTWSNVAVPTTTTAIVSAGTVQTARLATMTAPSSALGPQAFPNSTPPHSADASGDAGWVVPPATTTTADEDAFATAPTSITYYRGVTTSYSLGNVRCTSTASVKGWIDWDRNGAFDADEASATVTCPAANVTTLVFPVPADVPVGVTAGGDRTFLRIQTAMVAAQLAPTGVAATGEVEDWPVLLQVPALRVTKTANVTSMPAAPGTVVYTVTVSNVGNGPYTATNLAYVYDSYGAAFDDASYTSHSVSAGAATNSTPNRLLSWSGALAEGASATITLTMTVRTTPVDSVMTNQARVSGAAVLATAAAQAVCTPAEVTALTCATHTVYRVGMTLAKQAFLATDTAFTSPVASGTALAPGTAVVWRYTVTNTGSGAVTDVVLTDVATDARTDAGGTTTAVTSPTITCPGTPAVTPGTSVTIPTIAAGASRVCTATGTIGVP</sequence>
<dbReference type="InterPro" id="IPR040683">
    <property type="entry name" value="CshA_NR2"/>
</dbReference>
<gene>
    <name evidence="4" type="ORF">J2X26_003744</name>
</gene>
<dbReference type="Pfam" id="PF18651">
    <property type="entry name" value="CshA_NR2"/>
    <property type="match status" value="1"/>
</dbReference>
<dbReference type="RefSeq" id="WP_307494206.1">
    <property type="nucleotide sequence ID" value="NZ_JAUSVB010000006.1"/>
</dbReference>
<evidence type="ECO:0000313" key="4">
    <source>
        <dbReference type="EMBL" id="MDQ0375406.1"/>
    </source>
</evidence>
<evidence type="ECO:0008006" key="6">
    <source>
        <dbReference type="Google" id="ProtNLM"/>
    </source>
</evidence>
<evidence type="ECO:0000259" key="1">
    <source>
        <dbReference type="Pfam" id="PF01345"/>
    </source>
</evidence>
<dbReference type="Gene3D" id="2.60.40.10">
    <property type="entry name" value="Immunoglobulins"/>
    <property type="match status" value="1"/>
</dbReference>
<dbReference type="InterPro" id="IPR001434">
    <property type="entry name" value="OmcB-like_DUF11"/>
</dbReference>
<dbReference type="Proteomes" id="UP001239626">
    <property type="component" value="Unassembled WGS sequence"/>
</dbReference>
<comment type="caution">
    <text evidence="4">The sequence shown here is derived from an EMBL/GenBank/DDBJ whole genome shotgun (WGS) entry which is preliminary data.</text>
</comment>
<dbReference type="EMBL" id="JAUSVB010000006">
    <property type="protein sequence ID" value="MDQ0375406.1"/>
    <property type="molecule type" value="Genomic_DNA"/>
</dbReference>
<proteinExistence type="predicted"/>
<name>A0ABU0EJE4_9CELL</name>
<evidence type="ECO:0000259" key="3">
    <source>
        <dbReference type="Pfam" id="PF20009"/>
    </source>
</evidence>